<gene>
    <name evidence="2" type="ORF">Pcinc_001624</name>
</gene>
<protein>
    <recommendedName>
        <fullName evidence="1">Reverse transcriptase domain-containing protein</fullName>
    </recommendedName>
</protein>
<name>A0AAE1GMK8_PETCI</name>
<dbReference type="Pfam" id="PF00078">
    <property type="entry name" value="RVT_1"/>
    <property type="match status" value="1"/>
</dbReference>
<reference evidence="2" key="1">
    <citation type="submission" date="2023-10" db="EMBL/GenBank/DDBJ databases">
        <title>Genome assemblies of two species of porcelain crab, Petrolisthes cinctipes and Petrolisthes manimaculis (Anomura: Porcellanidae).</title>
        <authorList>
            <person name="Angst P."/>
        </authorList>
    </citation>
    <scope>NUCLEOTIDE SEQUENCE</scope>
    <source>
        <strain evidence="2">PB745_01</strain>
        <tissue evidence="2">Gill</tissue>
    </source>
</reference>
<dbReference type="PANTHER" id="PTHR19446">
    <property type="entry name" value="REVERSE TRANSCRIPTASES"/>
    <property type="match status" value="1"/>
</dbReference>
<comment type="caution">
    <text evidence="2">The sequence shown here is derived from an EMBL/GenBank/DDBJ whole genome shotgun (WGS) entry which is preliminary data.</text>
</comment>
<evidence type="ECO:0000313" key="2">
    <source>
        <dbReference type="EMBL" id="KAK3894646.1"/>
    </source>
</evidence>
<organism evidence="2 3">
    <name type="scientific">Petrolisthes cinctipes</name>
    <name type="common">Flat porcelain crab</name>
    <dbReference type="NCBI Taxonomy" id="88211"/>
    <lineage>
        <taxon>Eukaryota</taxon>
        <taxon>Metazoa</taxon>
        <taxon>Ecdysozoa</taxon>
        <taxon>Arthropoda</taxon>
        <taxon>Crustacea</taxon>
        <taxon>Multicrustacea</taxon>
        <taxon>Malacostraca</taxon>
        <taxon>Eumalacostraca</taxon>
        <taxon>Eucarida</taxon>
        <taxon>Decapoda</taxon>
        <taxon>Pleocyemata</taxon>
        <taxon>Anomura</taxon>
        <taxon>Galatheoidea</taxon>
        <taxon>Porcellanidae</taxon>
        <taxon>Petrolisthes</taxon>
    </lineage>
</organism>
<proteinExistence type="predicted"/>
<dbReference type="InterPro" id="IPR000477">
    <property type="entry name" value="RT_dom"/>
</dbReference>
<dbReference type="Proteomes" id="UP001286313">
    <property type="component" value="Unassembled WGS sequence"/>
</dbReference>
<sequence length="509" mass="58283">MPTQNNFIAYKRARAEARRVINRAKRDSWRSFVSTVNRFTPLTKVWSTIKILNNKRPYTPITTLQVDNNIYDDPVDVANVLARSFSKVSSSANYDQRFLHHKRMAELQEIDFATEDVDYPYNREFTIDELLLALRSCKDTSPGPDTITYGMIRHLGQDNLVKLLAVFNEIWVSNTFPNSWHFAWVIPIPKQSGRLVNPSSFRPIALTSCLCKVMERMINNRLLFILEAKGLLSDRQCGFRKHRSTVDHLMNLEHCISKAFANKEFMVGVFLDIHKAYDMTWRHGILIKLHGYGLRGTTWGADRKSLLMVYKTLIRTKLDYGSQVYGSASDTTLGRLDVYQNKCLRVCLGALKCTRVARMEVEANIPPLRLRRDQLALNTAMTTIRKSEIGNVASASLQQHHHLHHGRRRPLAVRLHQLKQQLQIDLGDCDKFIINEIPPWETHNFGVNASWLPSSKEKAPELEIHHLFGGIVRSHLGSHQVYTDGSKSDECVGASVWSSECELRSVDQT</sequence>
<keyword evidence="3" id="KW-1185">Reference proteome</keyword>
<dbReference type="AlphaFoldDB" id="A0AAE1GMK8"/>
<accession>A0AAE1GMK8</accession>
<dbReference type="EMBL" id="JAWQEG010000102">
    <property type="protein sequence ID" value="KAK3894646.1"/>
    <property type="molecule type" value="Genomic_DNA"/>
</dbReference>
<evidence type="ECO:0000259" key="1">
    <source>
        <dbReference type="Pfam" id="PF00078"/>
    </source>
</evidence>
<evidence type="ECO:0000313" key="3">
    <source>
        <dbReference type="Proteomes" id="UP001286313"/>
    </source>
</evidence>
<dbReference type="CDD" id="cd01650">
    <property type="entry name" value="RT_nLTR_like"/>
    <property type="match status" value="1"/>
</dbReference>
<feature type="domain" description="Reverse transcriptase" evidence="1">
    <location>
        <begin position="188"/>
        <end position="295"/>
    </location>
</feature>